<gene>
    <name evidence="2" type="ORF">Lmor_0995</name>
    <name evidence="3" type="ORF">NCTC12239_01635</name>
</gene>
<protein>
    <recommendedName>
        <fullName evidence="6">Transmembrane protein</fullName>
    </recommendedName>
</protein>
<dbReference type="RefSeq" id="WP_035922121.1">
    <property type="nucleotide sequence ID" value="NZ_CAAAJG010000009.1"/>
</dbReference>
<accession>A0A378JW90</accession>
<proteinExistence type="predicted"/>
<organism evidence="3 5">
    <name type="scientific">Legionella moravica</name>
    <dbReference type="NCBI Taxonomy" id="39962"/>
    <lineage>
        <taxon>Bacteria</taxon>
        <taxon>Pseudomonadati</taxon>
        <taxon>Pseudomonadota</taxon>
        <taxon>Gammaproteobacteria</taxon>
        <taxon>Legionellales</taxon>
        <taxon>Legionellaceae</taxon>
        <taxon>Legionella</taxon>
    </lineage>
</organism>
<evidence type="ECO:0008006" key="6">
    <source>
        <dbReference type="Google" id="ProtNLM"/>
    </source>
</evidence>
<dbReference type="Proteomes" id="UP000254040">
    <property type="component" value="Unassembled WGS sequence"/>
</dbReference>
<dbReference type="OrthoDB" id="5650121at2"/>
<name>A0A378JW90_9GAMM</name>
<dbReference type="AlphaFoldDB" id="A0A378JW90"/>
<evidence type="ECO:0000313" key="4">
    <source>
        <dbReference type="Proteomes" id="UP000054985"/>
    </source>
</evidence>
<reference evidence="2 4" key="1">
    <citation type="submission" date="2015-11" db="EMBL/GenBank/DDBJ databases">
        <title>Genomic analysis of 38 Legionella species identifies large and diverse effector repertoires.</title>
        <authorList>
            <person name="Burstein D."/>
            <person name="Amaro F."/>
            <person name="Zusman T."/>
            <person name="Lifshitz Z."/>
            <person name="Cohen O."/>
            <person name="Gilbert J.A."/>
            <person name="Pupko T."/>
            <person name="Shuman H.A."/>
            <person name="Segal G."/>
        </authorList>
    </citation>
    <scope>NUCLEOTIDE SEQUENCE [LARGE SCALE GENOMIC DNA]</scope>
    <source>
        <strain evidence="2 4">ATCC 43877</strain>
    </source>
</reference>
<evidence type="ECO:0000313" key="3">
    <source>
        <dbReference type="EMBL" id="STX62696.1"/>
    </source>
</evidence>
<keyword evidence="1" id="KW-0472">Membrane</keyword>
<dbReference type="EMBL" id="LNYN01000014">
    <property type="protein sequence ID" value="KTD35548.1"/>
    <property type="molecule type" value="Genomic_DNA"/>
</dbReference>
<evidence type="ECO:0000313" key="5">
    <source>
        <dbReference type="Proteomes" id="UP000254040"/>
    </source>
</evidence>
<dbReference type="Proteomes" id="UP000054985">
    <property type="component" value="Unassembled WGS sequence"/>
</dbReference>
<dbReference type="EMBL" id="UGOG01000001">
    <property type="protein sequence ID" value="STX62696.1"/>
    <property type="molecule type" value="Genomic_DNA"/>
</dbReference>
<reference evidence="3 5" key="2">
    <citation type="submission" date="2018-06" db="EMBL/GenBank/DDBJ databases">
        <authorList>
            <consortium name="Pathogen Informatics"/>
            <person name="Doyle S."/>
        </authorList>
    </citation>
    <scope>NUCLEOTIDE SEQUENCE [LARGE SCALE GENOMIC DNA]</scope>
    <source>
        <strain evidence="3 5">NCTC12239</strain>
    </source>
</reference>
<evidence type="ECO:0000256" key="1">
    <source>
        <dbReference type="SAM" id="Phobius"/>
    </source>
</evidence>
<keyword evidence="1" id="KW-0812">Transmembrane</keyword>
<evidence type="ECO:0000313" key="2">
    <source>
        <dbReference type="EMBL" id="KTD35548.1"/>
    </source>
</evidence>
<keyword evidence="4" id="KW-1185">Reference proteome</keyword>
<keyword evidence="1" id="KW-1133">Transmembrane helix</keyword>
<sequence>MKLSPSSEIILKPTKSKVYFRLISILYFLTVALIVYSSLFSLIKLALIAVLSVYMIPEFINKNPSNFIIEMIYRNKEWYITTKNGITEDCDELRIIIHNTLFQLIQISILDKRKLFILFNDQISEHQLRQLHHISSNE</sequence>
<dbReference type="STRING" id="39962.Lmor_0995"/>
<feature type="transmembrane region" description="Helical" evidence="1">
    <location>
        <begin position="18"/>
        <end position="36"/>
    </location>
</feature>